<keyword evidence="6" id="KW-0472">Membrane</keyword>
<dbReference type="GO" id="GO:0015288">
    <property type="term" value="F:porin activity"/>
    <property type="evidence" value="ECO:0007669"/>
    <property type="project" value="InterPro"/>
</dbReference>
<keyword evidence="4" id="KW-0812">Transmembrane</keyword>
<feature type="chain" id="PRO_5042086463" evidence="8">
    <location>
        <begin position="23"/>
        <end position="205"/>
    </location>
</feature>
<evidence type="ECO:0000256" key="8">
    <source>
        <dbReference type="SAM" id="SignalP"/>
    </source>
</evidence>
<evidence type="ECO:0000256" key="1">
    <source>
        <dbReference type="ARBA" id="ARBA00004442"/>
    </source>
</evidence>
<comment type="subcellular location">
    <subcellularLocation>
        <location evidence="1">Cell outer membrane</location>
    </subcellularLocation>
</comment>
<evidence type="ECO:0000313" key="10">
    <source>
        <dbReference type="EMBL" id="URD68497.1"/>
    </source>
</evidence>
<protein>
    <submittedName>
        <fullName evidence="10">Opacity family porin</fullName>
    </submittedName>
</protein>
<accession>A0AAE9KZ73</accession>
<evidence type="ECO:0000256" key="3">
    <source>
        <dbReference type="ARBA" id="ARBA00022452"/>
    </source>
</evidence>
<dbReference type="Gene3D" id="2.40.160.20">
    <property type="match status" value="1"/>
</dbReference>
<keyword evidence="5 8" id="KW-0732">Signal</keyword>
<dbReference type="RefSeq" id="WP_027022176.1">
    <property type="nucleotide sequence ID" value="NZ_CP097501.1"/>
</dbReference>
<dbReference type="EMBL" id="CP097501">
    <property type="protein sequence ID" value="URD68497.1"/>
    <property type="molecule type" value="Genomic_DNA"/>
</dbReference>
<evidence type="ECO:0000256" key="5">
    <source>
        <dbReference type="ARBA" id="ARBA00022729"/>
    </source>
</evidence>
<evidence type="ECO:0000256" key="4">
    <source>
        <dbReference type="ARBA" id="ARBA00022692"/>
    </source>
</evidence>
<keyword evidence="7" id="KW-0998">Cell outer membrane</keyword>
<evidence type="ECO:0000259" key="9">
    <source>
        <dbReference type="Pfam" id="PF02462"/>
    </source>
</evidence>
<dbReference type="InterPro" id="IPR006315">
    <property type="entry name" value="OM_autotransptr_brl_dom"/>
</dbReference>
<dbReference type="AlphaFoldDB" id="A0AAE9KZ73"/>
<dbReference type="NCBIfam" id="TIGR01414">
    <property type="entry name" value="autotrans_barl"/>
    <property type="match status" value="1"/>
</dbReference>
<dbReference type="InterPro" id="IPR003394">
    <property type="entry name" value="Porin_opacity"/>
</dbReference>
<dbReference type="InterPro" id="IPR011250">
    <property type="entry name" value="OMP/PagP_B-barrel"/>
</dbReference>
<evidence type="ECO:0000256" key="7">
    <source>
        <dbReference type="ARBA" id="ARBA00023237"/>
    </source>
</evidence>
<dbReference type="GO" id="GO:0009279">
    <property type="term" value="C:cell outer membrane"/>
    <property type="evidence" value="ECO:0007669"/>
    <property type="project" value="UniProtKB-SubCell"/>
</dbReference>
<feature type="domain" description="Porin opacity type" evidence="9">
    <location>
        <begin position="70"/>
        <end position="204"/>
    </location>
</feature>
<reference evidence="10" key="1">
    <citation type="submission" date="2022-05" db="EMBL/GenBank/DDBJ databases">
        <title>Alysiella filiformis genome sequencing.</title>
        <authorList>
            <person name="Viehboeck T."/>
        </authorList>
    </citation>
    <scope>NUCLEOTIDE SEQUENCE</scope>
    <source>
        <strain evidence="10">DSM 2580</strain>
    </source>
</reference>
<dbReference type="Proteomes" id="UP001056819">
    <property type="component" value="Chromosome"/>
</dbReference>
<proteinExistence type="inferred from homology"/>
<comment type="similarity">
    <text evidence="2">Belongs to the opacity porin family.</text>
</comment>
<evidence type="ECO:0000256" key="6">
    <source>
        <dbReference type="ARBA" id="ARBA00023136"/>
    </source>
</evidence>
<feature type="signal peptide" evidence="8">
    <location>
        <begin position="1"/>
        <end position="22"/>
    </location>
</feature>
<sequence length="205" mass="22109">MKQLHKVMIAAAGMLMAGTVAAENGAGFYVQGDVGLANLNTNTEKFKVKNTFKSLKNSYKESGFMPRISAGYDFGNNLRVAGDYTHYKDADNSAREGDTSLHVKTQARSMGVSAVYDFPIEGTAIKPYAGARVGLNKTKLQARLQNGGNTQSSSDSKTKVGMGVLLGASYEISPNISTDVGYRYNHMGSEIKAHEVTAGVRYTFR</sequence>
<dbReference type="Pfam" id="PF02462">
    <property type="entry name" value="Opacity"/>
    <property type="match status" value="1"/>
</dbReference>
<gene>
    <name evidence="10" type="ORF">LNQ82_04965</name>
</gene>
<name>A0AAE9KZ73_9NEIS</name>
<evidence type="ECO:0000313" key="11">
    <source>
        <dbReference type="Proteomes" id="UP001056819"/>
    </source>
</evidence>
<evidence type="ECO:0000256" key="2">
    <source>
        <dbReference type="ARBA" id="ARBA00009830"/>
    </source>
</evidence>
<organism evidence="10 11">
    <name type="scientific">Conchiformibius steedae DSM 2580</name>
    <dbReference type="NCBI Taxonomy" id="1121352"/>
    <lineage>
        <taxon>Bacteria</taxon>
        <taxon>Pseudomonadati</taxon>
        <taxon>Pseudomonadota</taxon>
        <taxon>Betaproteobacteria</taxon>
        <taxon>Neisseriales</taxon>
        <taxon>Neisseriaceae</taxon>
        <taxon>Conchiformibius</taxon>
    </lineage>
</organism>
<dbReference type="SUPFAM" id="SSF56925">
    <property type="entry name" value="OMPA-like"/>
    <property type="match status" value="1"/>
</dbReference>
<keyword evidence="3" id="KW-1134">Transmembrane beta strand</keyword>